<evidence type="ECO:0000313" key="2">
    <source>
        <dbReference type="EMBL" id="CAG5102833.1"/>
    </source>
</evidence>
<keyword evidence="1" id="KW-1133">Transmembrane helix</keyword>
<evidence type="ECO:0000313" key="3">
    <source>
        <dbReference type="Proteomes" id="UP001158576"/>
    </source>
</evidence>
<gene>
    <name evidence="2" type="ORF">OKIOD_LOCUS9253</name>
</gene>
<keyword evidence="3" id="KW-1185">Reference proteome</keyword>
<dbReference type="Proteomes" id="UP001158576">
    <property type="component" value="Chromosome 1"/>
</dbReference>
<feature type="transmembrane region" description="Helical" evidence="1">
    <location>
        <begin position="114"/>
        <end position="133"/>
    </location>
</feature>
<keyword evidence="1" id="KW-0472">Membrane</keyword>
<dbReference type="EMBL" id="OU015566">
    <property type="protein sequence ID" value="CAG5102833.1"/>
    <property type="molecule type" value="Genomic_DNA"/>
</dbReference>
<protein>
    <submittedName>
        <fullName evidence="2">Oidioi.mRNA.OKI2018_I69.chr1.g488.t1.cds</fullName>
    </submittedName>
</protein>
<evidence type="ECO:0000256" key="1">
    <source>
        <dbReference type="SAM" id="Phobius"/>
    </source>
</evidence>
<organism evidence="2 3">
    <name type="scientific">Oikopleura dioica</name>
    <name type="common">Tunicate</name>
    <dbReference type="NCBI Taxonomy" id="34765"/>
    <lineage>
        <taxon>Eukaryota</taxon>
        <taxon>Metazoa</taxon>
        <taxon>Chordata</taxon>
        <taxon>Tunicata</taxon>
        <taxon>Appendicularia</taxon>
        <taxon>Copelata</taxon>
        <taxon>Oikopleuridae</taxon>
        <taxon>Oikopleura</taxon>
    </lineage>
</organism>
<proteinExistence type="predicted"/>
<sequence>MSTGARTICSHHNCKQCHSITYDLGNENNKDLSKKCKLLLDARFCCSGYFLNDGTIMASTNCWNMEGCLCSSYLKKENVYERNITSDFENSMQKINFEQLEFCGAGYQLIQYDLLIYLCSVIGFVCFVTFLSIRTTVGISDIDNTRDQKLKSTTENIVEE</sequence>
<keyword evidence="1" id="KW-0812">Transmembrane</keyword>
<reference evidence="2 3" key="1">
    <citation type="submission" date="2021-04" db="EMBL/GenBank/DDBJ databases">
        <authorList>
            <person name="Bliznina A."/>
        </authorList>
    </citation>
    <scope>NUCLEOTIDE SEQUENCE [LARGE SCALE GENOMIC DNA]</scope>
</reference>
<accession>A0ABN7SNW1</accession>
<name>A0ABN7SNW1_OIKDI</name>